<dbReference type="Proteomes" id="UP001300672">
    <property type="component" value="Chromosome"/>
</dbReference>
<gene>
    <name evidence="4" type="ORF">QJT80_06215</name>
</gene>
<name>A0AA95KLH4_9GAMM</name>
<dbReference type="SMART" id="SM00244">
    <property type="entry name" value="PHB"/>
    <property type="match status" value="1"/>
</dbReference>
<evidence type="ECO:0000313" key="4">
    <source>
        <dbReference type="EMBL" id="WGZ92072.1"/>
    </source>
</evidence>
<reference evidence="4" key="2">
    <citation type="submission" date="2023-04" db="EMBL/GenBank/DDBJ databases">
        <authorList>
            <person name="Beletskiy A.V."/>
            <person name="Mardanov A.V."/>
            <person name="Ravin N.V."/>
        </authorList>
    </citation>
    <scope>NUCLEOTIDE SEQUENCE</scope>
    <source>
        <strain evidence="4">GKL-01</strain>
    </source>
</reference>
<keyword evidence="2" id="KW-0812">Transmembrane</keyword>
<dbReference type="KEGG" id="tdu:QJT80_06215"/>
<organism evidence="4">
    <name type="scientific">Candidatus Thiocaldithrix dubininis</name>
    <dbReference type="NCBI Taxonomy" id="3080823"/>
    <lineage>
        <taxon>Bacteria</taxon>
        <taxon>Pseudomonadati</taxon>
        <taxon>Pseudomonadota</taxon>
        <taxon>Gammaproteobacteria</taxon>
        <taxon>Thiotrichales</taxon>
        <taxon>Thiotrichaceae</taxon>
        <taxon>Candidatus Thiocaldithrix</taxon>
    </lineage>
</organism>
<dbReference type="EMBL" id="CP124755">
    <property type="protein sequence ID" value="WGZ92072.1"/>
    <property type="molecule type" value="Genomic_DNA"/>
</dbReference>
<reference evidence="4" key="1">
    <citation type="journal article" date="2023" name="Int. J. Mol. Sci.">
        <title>Metagenomics Revealed a New Genus 'Candidatus Thiocaldithrix dubininis' gen. nov., sp. nov. and a New Species 'Candidatus Thiothrix putei' sp. nov. in the Family Thiotrichaceae, Some Members of Which Have Traits of Both Na+- and H+-Motive Energetics.</title>
        <authorList>
            <person name="Ravin N.V."/>
            <person name="Muntyan M.S."/>
            <person name="Smolyakov D.D."/>
            <person name="Rudenko T.S."/>
            <person name="Beletsky A.V."/>
            <person name="Mardanov A.V."/>
            <person name="Grabovich M.Y."/>
        </authorList>
    </citation>
    <scope>NUCLEOTIDE SEQUENCE</scope>
    <source>
        <strain evidence="4">GKL-01</strain>
    </source>
</reference>
<dbReference type="SUPFAM" id="SSF117892">
    <property type="entry name" value="Band 7/SPFH domain"/>
    <property type="match status" value="1"/>
</dbReference>
<protein>
    <submittedName>
        <fullName evidence="4">SPFH domain-containing protein</fullName>
    </submittedName>
</protein>
<evidence type="ECO:0000256" key="1">
    <source>
        <dbReference type="ARBA" id="ARBA00004167"/>
    </source>
</evidence>
<dbReference type="AlphaFoldDB" id="A0AA95KLH4"/>
<evidence type="ECO:0000259" key="3">
    <source>
        <dbReference type="SMART" id="SM00244"/>
    </source>
</evidence>
<accession>A0AA95KLH4</accession>
<proteinExistence type="predicted"/>
<dbReference type="PANTHER" id="PTHR43327:SF10">
    <property type="entry name" value="STOMATIN-LIKE PROTEIN 2, MITOCHONDRIAL"/>
    <property type="match status" value="1"/>
</dbReference>
<comment type="subcellular location">
    <subcellularLocation>
        <location evidence="1">Membrane</location>
        <topology evidence="1">Single-pass membrane protein</topology>
    </subcellularLocation>
</comment>
<feature type="domain" description="Band 7" evidence="3">
    <location>
        <begin position="21"/>
        <end position="184"/>
    </location>
</feature>
<dbReference type="InterPro" id="IPR050710">
    <property type="entry name" value="Band7/mec-2_domain"/>
</dbReference>
<sequence length="328" mass="36904">MEYSLYFIIASLLLGWLVISRFFQTVPEGSVGLITVFGRFHRLLQPGLSFLLPWESVRNLSVQARAVDLAFQAITLDQANVYFNCTLLYSVADSQPSTVQRAAFSFASVAELQLSIERLLEDETRTYTANKRQAEMIGMSQNVVMLIKQNVDARLAEWGYKIIDLRYHNLRFDEAVMKSMARVVAAVNEREAAEHEGQALLIRKTKDAEANGAFIHINAEAERVAWKLRGQGMAEFRREVAKGVHDAVDELQQSGLDPNYLLFFMYTESLKHIAEHSKAGHTIFLNNHPSMPQDILAQMSTFYKPAELLTPTSATVTAQADNLVTEPS</sequence>
<dbReference type="InterPro" id="IPR036013">
    <property type="entry name" value="Band_7/SPFH_dom_sf"/>
</dbReference>
<dbReference type="Pfam" id="PF01145">
    <property type="entry name" value="Band_7"/>
    <property type="match status" value="1"/>
</dbReference>
<keyword evidence="2" id="KW-1133">Transmembrane helix</keyword>
<dbReference type="PANTHER" id="PTHR43327">
    <property type="entry name" value="STOMATIN-LIKE PROTEIN 2, MITOCHONDRIAL"/>
    <property type="match status" value="1"/>
</dbReference>
<dbReference type="InterPro" id="IPR001107">
    <property type="entry name" value="Band_7"/>
</dbReference>
<dbReference type="GO" id="GO:0016020">
    <property type="term" value="C:membrane"/>
    <property type="evidence" value="ECO:0007669"/>
    <property type="project" value="UniProtKB-SubCell"/>
</dbReference>
<dbReference type="Gene3D" id="3.30.479.30">
    <property type="entry name" value="Band 7 domain"/>
    <property type="match status" value="1"/>
</dbReference>
<keyword evidence="2" id="KW-0472">Membrane</keyword>
<evidence type="ECO:0000256" key="2">
    <source>
        <dbReference type="SAM" id="Phobius"/>
    </source>
</evidence>
<feature type="transmembrane region" description="Helical" evidence="2">
    <location>
        <begin position="6"/>
        <end position="23"/>
    </location>
</feature>